<reference evidence="3 4" key="1">
    <citation type="submission" date="2016-03" db="EMBL/GenBank/DDBJ databases">
        <authorList>
            <person name="Montgomery M.T."/>
            <person name="Guerrero C.A."/>
            <person name="Mavrich T.N."/>
            <person name="Pope W.H."/>
            <person name="Garlena R.A."/>
            <person name="Russell D.A."/>
            <person name="Jacobs-Sera D."/>
            <person name="Hendrix R.W."/>
            <person name="Hatfull G.F."/>
        </authorList>
    </citation>
    <scope>NUCLEOTIDE SEQUENCE [LARGE SCALE GENOMIC DNA]</scope>
</reference>
<keyword evidence="4" id="KW-1185">Reference proteome</keyword>
<dbReference type="EMBL" id="KU998249">
    <property type="protein sequence ID" value="ANA87015.1"/>
    <property type="molecule type" value="Genomic_DNA"/>
</dbReference>
<feature type="domain" description="Gp68-like predicted RNA polymerase component" evidence="2">
    <location>
        <begin position="15"/>
        <end position="90"/>
    </location>
</feature>
<gene>
    <name evidence="3" type="primary">80</name>
    <name evidence="3" type="ORF">PBI_SOUPS_80</name>
</gene>
<protein>
    <recommendedName>
        <fullName evidence="2">Gp68-like predicted RNA polymerase component domain-containing protein</fullName>
    </recommendedName>
</protein>
<evidence type="ECO:0000259" key="2">
    <source>
        <dbReference type="Pfam" id="PF17469"/>
    </source>
</evidence>
<feature type="region of interest" description="Disordered" evidence="1">
    <location>
        <begin position="1"/>
        <end position="24"/>
    </location>
</feature>
<dbReference type="GeneID" id="28378732"/>
<evidence type="ECO:0000313" key="3">
    <source>
        <dbReference type="EMBL" id="ANA87015.1"/>
    </source>
</evidence>
<accession>A0A160DG87</accession>
<evidence type="ECO:0000313" key="4">
    <source>
        <dbReference type="Proteomes" id="UP000202160"/>
    </source>
</evidence>
<dbReference type="RefSeq" id="YP_009269378.1">
    <property type="nucleotide sequence ID" value="NC_030698.1"/>
</dbReference>
<evidence type="ECO:0000256" key="1">
    <source>
        <dbReference type="SAM" id="MobiDB-lite"/>
    </source>
</evidence>
<dbReference type="OrthoDB" id="14908at10239"/>
<organism evidence="3 4">
    <name type="scientific">Gordonia phage Soups</name>
    <dbReference type="NCBI Taxonomy" id="1838079"/>
    <lineage>
        <taxon>Viruses</taxon>
        <taxon>Duplodnaviria</taxon>
        <taxon>Heunggongvirae</taxon>
        <taxon>Uroviricota</taxon>
        <taxon>Caudoviricetes</taxon>
        <taxon>Soupsvirus</taxon>
        <taxon>Soupsvirus soups</taxon>
    </lineage>
</organism>
<dbReference type="Proteomes" id="UP000202160">
    <property type="component" value="Segment"/>
</dbReference>
<dbReference type="KEGG" id="vg:28378732"/>
<name>A0A160DG87_9CAUD</name>
<sequence>MTQTDEFGPDNPREWTTETDTLSEEQMLKAPHETAGILRMQRNGIHGKDIMRLLRRKGQQVMLDLRDAMDAESDAIEADVPIHDPIIRKEKL</sequence>
<dbReference type="InterPro" id="IPR035343">
    <property type="entry name" value="Gp68"/>
</dbReference>
<dbReference type="Pfam" id="PF17469">
    <property type="entry name" value="GP68"/>
    <property type="match status" value="1"/>
</dbReference>
<proteinExistence type="predicted"/>